<evidence type="ECO:0000313" key="9">
    <source>
        <dbReference type="EnsemblProtists" id="EOD25936"/>
    </source>
</evidence>
<dbReference type="PANTHER" id="PTHR13077:SF6">
    <property type="entry name" value="SELENOPROTEIN F"/>
    <property type="match status" value="1"/>
</dbReference>
<proteinExistence type="inferred from homology"/>
<dbReference type="GO" id="GO:0016491">
    <property type="term" value="F:oxidoreductase activity"/>
    <property type="evidence" value="ECO:0007669"/>
    <property type="project" value="TreeGrafter"/>
</dbReference>
<evidence type="ECO:0000256" key="2">
    <source>
        <dbReference type="ARBA" id="ARBA00005742"/>
    </source>
</evidence>
<name>A0A0D3JR01_EMIH1</name>
<keyword evidence="5" id="KW-0712">Selenocysteine</keyword>
<dbReference type="PaxDb" id="2903-EOD25936"/>
<dbReference type="InterPro" id="IPR038219">
    <property type="entry name" value="Sep15/SelM_sf"/>
</dbReference>
<protein>
    <recommendedName>
        <fullName evidence="6">Selenoprotein F</fullName>
    </recommendedName>
</protein>
<comment type="similarity">
    <text evidence="2">Belongs to the selenoprotein M/F family.</text>
</comment>
<reference evidence="10" key="1">
    <citation type="journal article" date="2013" name="Nature">
        <title>Pan genome of the phytoplankton Emiliania underpins its global distribution.</title>
        <authorList>
            <person name="Read B.A."/>
            <person name="Kegel J."/>
            <person name="Klute M.J."/>
            <person name="Kuo A."/>
            <person name="Lefebvre S.C."/>
            <person name="Maumus F."/>
            <person name="Mayer C."/>
            <person name="Miller J."/>
            <person name="Monier A."/>
            <person name="Salamov A."/>
            <person name="Young J."/>
            <person name="Aguilar M."/>
            <person name="Claverie J.M."/>
            <person name="Frickenhaus S."/>
            <person name="Gonzalez K."/>
            <person name="Herman E.K."/>
            <person name="Lin Y.C."/>
            <person name="Napier J."/>
            <person name="Ogata H."/>
            <person name="Sarno A.F."/>
            <person name="Shmutz J."/>
            <person name="Schroeder D."/>
            <person name="de Vargas C."/>
            <person name="Verret F."/>
            <person name="von Dassow P."/>
            <person name="Valentin K."/>
            <person name="Van de Peer Y."/>
            <person name="Wheeler G."/>
            <person name="Dacks J.B."/>
            <person name="Delwiche C.F."/>
            <person name="Dyhrman S.T."/>
            <person name="Glockner G."/>
            <person name="John U."/>
            <person name="Richards T."/>
            <person name="Worden A.Z."/>
            <person name="Zhang X."/>
            <person name="Grigoriev I.V."/>
            <person name="Allen A.E."/>
            <person name="Bidle K."/>
            <person name="Borodovsky M."/>
            <person name="Bowler C."/>
            <person name="Brownlee C."/>
            <person name="Cock J.M."/>
            <person name="Elias M."/>
            <person name="Gladyshev V.N."/>
            <person name="Groth M."/>
            <person name="Guda C."/>
            <person name="Hadaegh A."/>
            <person name="Iglesias-Rodriguez M.D."/>
            <person name="Jenkins J."/>
            <person name="Jones B.M."/>
            <person name="Lawson T."/>
            <person name="Leese F."/>
            <person name="Lindquist E."/>
            <person name="Lobanov A."/>
            <person name="Lomsadze A."/>
            <person name="Malik S.B."/>
            <person name="Marsh M.E."/>
            <person name="Mackinder L."/>
            <person name="Mock T."/>
            <person name="Mueller-Roeber B."/>
            <person name="Pagarete A."/>
            <person name="Parker M."/>
            <person name="Probert I."/>
            <person name="Quesneville H."/>
            <person name="Raines C."/>
            <person name="Rensing S.A."/>
            <person name="Riano-Pachon D.M."/>
            <person name="Richier S."/>
            <person name="Rokitta S."/>
            <person name="Shiraiwa Y."/>
            <person name="Soanes D.M."/>
            <person name="van der Giezen M."/>
            <person name="Wahlund T.M."/>
            <person name="Williams B."/>
            <person name="Wilson W."/>
            <person name="Wolfe G."/>
            <person name="Wurch L.L."/>
        </authorList>
    </citation>
    <scope>NUCLEOTIDE SEQUENCE</scope>
</reference>
<dbReference type="EnsemblProtists" id="EOD25936">
    <property type="protein sequence ID" value="EOD25936"/>
    <property type="gene ID" value="EMIHUDRAFT_237349"/>
</dbReference>
<dbReference type="PANTHER" id="PTHR13077">
    <property type="entry name" value="SELENOPROTEIN F"/>
    <property type="match status" value="1"/>
</dbReference>
<sequence>MAVGAPIWLVLSSAAASTDGPGSERCRSLGFGPSLLCTSCTKLGEHVGKDSTLVEECAGCCTDEAQRASHFAKAVLDGAPPTLYMQDADGRTVDELSVGGWKTEYIDEYLHEKLNA</sequence>
<dbReference type="SUPFAM" id="SSF52833">
    <property type="entry name" value="Thioredoxin-like"/>
    <property type="match status" value="1"/>
</dbReference>
<feature type="signal peptide" evidence="7">
    <location>
        <begin position="1"/>
        <end position="16"/>
    </location>
</feature>
<keyword evidence="3 7" id="KW-0732">Signal</keyword>
<evidence type="ECO:0000256" key="3">
    <source>
        <dbReference type="ARBA" id="ARBA00022729"/>
    </source>
</evidence>
<evidence type="ECO:0000256" key="4">
    <source>
        <dbReference type="ARBA" id="ARBA00022824"/>
    </source>
</evidence>
<dbReference type="RefSeq" id="XP_005778365.1">
    <property type="nucleotide sequence ID" value="XM_005778308.1"/>
</dbReference>
<evidence type="ECO:0000256" key="6">
    <source>
        <dbReference type="ARBA" id="ARBA00040775"/>
    </source>
</evidence>
<dbReference type="Pfam" id="PF08806">
    <property type="entry name" value="Sep15_SelM"/>
    <property type="match status" value="1"/>
</dbReference>
<dbReference type="Gene3D" id="3.40.30.50">
    <property type="entry name" value="Sep15/SelM thioredoxin-like domain, active-site redox motif"/>
    <property type="match status" value="1"/>
</dbReference>
<dbReference type="InterPro" id="IPR036249">
    <property type="entry name" value="Thioredoxin-like_sf"/>
</dbReference>
<dbReference type="HOGENOM" id="CLU_2101525_0_0_1"/>
<evidence type="ECO:0000256" key="1">
    <source>
        <dbReference type="ARBA" id="ARBA00004319"/>
    </source>
</evidence>
<dbReference type="STRING" id="2903.R1ESK8"/>
<keyword evidence="10" id="KW-1185">Reference proteome</keyword>
<dbReference type="InterPro" id="IPR014912">
    <property type="entry name" value="Sep15_SelM_dom"/>
</dbReference>
<reference evidence="9" key="2">
    <citation type="submission" date="2024-10" db="UniProtKB">
        <authorList>
            <consortium name="EnsemblProtists"/>
        </authorList>
    </citation>
    <scope>IDENTIFICATION</scope>
</reference>
<comment type="subcellular location">
    <subcellularLocation>
        <location evidence="1">Endoplasmic reticulum lumen</location>
    </subcellularLocation>
</comment>
<dbReference type="GO" id="GO:0005788">
    <property type="term" value="C:endoplasmic reticulum lumen"/>
    <property type="evidence" value="ECO:0007669"/>
    <property type="project" value="UniProtKB-SubCell"/>
</dbReference>
<evidence type="ECO:0000313" key="10">
    <source>
        <dbReference type="Proteomes" id="UP000013827"/>
    </source>
</evidence>
<accession>A0A0D3JR01</accession>
<organism evidence="9 10">
    <name type="scientific">Emiliania huxleyi (strain CCMP1516)</name>
    <dbReference type="NCBI Taxonomy" id="280463"/>
    <lineage>
        <taxon>Eukaryota</taxon>
        <taxon>Haptista</taxon>
        <taxon>Haptophyta</taxon>
        <taxon>Prymnesiophyceae</taxon>
        <taxon>Isochrysidales</taxon>
        <taxon>Noelaerhabdaceae</taxon>
        <taxon>Emiliania</taxon>
    </lineage>
</organism>
<evidence type="ECO:0000256" key="5">
    <source>
        <dbReference type="ARBA" id="ARBA00022933"/>
    </source>
</evidence>
<evidence type="ECO:0000256" key="7">
    <source>
        <dbReference type="SAM" id="SignalP"/>
    </source>
</evidence>
<feature type="chain" id="PRO_5044264975" description="Selenoprotein F" evidence="7">
    <location>
        <begin position="17"/>
        <end position="116"/>
    </location>
</feature>
<keyword evidence="4" id="KW-0256">Endoplasmic reticulum</keyword>
<dbReference type="InterPro" id="IPR039992">
    <property type="entry name" value="Sep15_SelM"/>
</dbReference>
<dbReference type="AlphaFoldDB" id="A0A0D3JR01"/>
<dbReference type="Proteomes" id="UP000013827">
    <property type="component" value="Unassembled WGS sequence"/>
</dbReference>
<feature type="domain" description="Selenoprotein F/M" evidence="8">
    <location>
        <begin position="76"/>
        <end position="114"/>
    </location>
</feature>
<dbReference type="GeneID" id="17271481"/>
<evidence type="ECO:0000259" key="8">
    <source>
        <dbReference type="Pfam" id="PF08806"/>
    </source>
</evidence>
<dbReference type="eggNOG" id="KOG3384">
    <property type="taxonomic scope" value="Eukaryota"/>
</dbReference>
<dbReference type="KEGG" id="ehx:EMIHUDRAFT_237349"/>